<accession>A0A2T6CAQ4</accession>
<dbReference type="RefSeq" id="WP_037917613.1">
    <property type="nucleotide sequence ID" value="NZ_QBKU01000011.1"/>
</dbReference>
<evidence type="ECO:0000313" key="2">
    <source>
        <dbReference type="Proteomes" id="UP000244092"/>
    </source>
</evidence>
<comment type="caution">
    <text evidence="1">The sequence shown here is derived from an EMBL/GenBank/DDBJ whole genome shotgun (WGS) entry which is preliminary data.</text>
</comment>
<proteinExistence type="predicted"/>
<protein>
    <submittedName>
        <fullName evidence="1">Uncharacterized protein</fullName>
    </submittedName>
</protein>
<name>A0A2T6CAQ4_9RHOB</name>
<dbReference type="EMBL" id="QBKU01000011">
    <property type="protein sequence ID" value="PTX72304.1"/>
    <property type="molecule type" value="Genomic_DNA"/>
</dbReference>
<gene>
    <name evidence="1" type="ORF">C8N31_11115</name>
</gene>
<dbReference type="Proteomes" id="UP000244092">
    <property type="component" value="Unassembled WGS sequence"/>
</dbReference>
<reference evidence="1 2" key="1">
    <citation type="submission" date="2018-04" db="EMBL/GenBank/DDBJ databases">
        <title>Genomic Encyclopedia of Archaeal and Bacterial Type Strains, Phase II (KMG-II): from individual species to whole genera.</title>
        <authorList>
            <person name="Goeker M."/>
        </authorList>
    </citation>
    <scope>NUCLEOTIDE SEQUENCE [LARGE SCALE GENOMIC DNA]</scope>
    <source>
        <strain evidence="1 2">DSM 12244</strain>
    </source>
</reference>
<dbReference type="AlphaFoldDB" id="A0A2T6CAQ4"/>
<evidence type="ECO:0000313" key="1">
    <source>
        <dbReference type="EMBL" id="PTX72304.1"/>
    </source>
</evidence>
<organism evidence="1 2">
    <name type="scientific">Sulfitobacter mediterraneus</name>
    <dbReference type="NCBI Taxonomy" id="83219"/>
    <lineage>
        <taxon>Bacteria</taxon>
        <taxon>Pseudomonadati</taxon>
        <taxon>Pseudomonadota</taxon>
        <taxon>Alphaproteobacteria</taxon>
        <taxon>Rhodobacterales</taxon>
        <taxon>Roseobacteraceae</taxon>
        <taxon>Sulfitobacter</taxon>
    </lineage>
</organism>
<sequence length="438" mass="47087">MPATANEKKVASSADHILTAAQQTRKEIEYSLRDLTRLEQRYALGKKMEDWAPKRLAELTEARASAVRMYTSYHQLVRAGNEQLTLQREGVTIRQATGTAYALVAAGKLAECFIAGAKVLRKFEALTKGSKFFAGTEGLKTALDIGKDGQEAARAMAAGKGKEAGEKGGQALLKLTSATRDFADIVDTVFALAGLSDSKPDGSMKSAADVMVKMMKATKSLLLACREIEQSSMFRAGASKAAMKASADQFVGGMESLGIIGNIIEALVAIVNAIEQFQEANKLAEVSAKQEAFNVKIGGTALTTKQIMMLRVAVGAETGKTDLGAIRKSITSLASAKAVTQELNESHAELEAKYTHAQTHVTGFTAAYARRLEWLSKYYATAQVQLPQLMTSYEAAVKEQRAGGTGWRGAIGFLPERMNTELGVLVNAMARAHIRLYC</sequence>